<evidence type="ECO:0000313" key="3">
    <source>
        <dbReference type="Proteomes" id="UP001430455"/>
    </source>
</evidence>
<feature type="compositionally biased region" description="Low complexity" evidence="1">
    <location>
        <begin position="160"/>
        <end position="176"/>
    </location>
</feature>
<proteinExistence type="predicted"/>
<dbReference type="AlphaFoldDB" id="A0AAW4P789"/>
<organism evidence="2 3">
    <name type="scientific">Haloarcula nitratireducens</name>
    <dbReference type="NCBI Taxonomy" id="2487749"/>
    <lineage>
        <taxon>Archaea</taxon>
        <taxon>Methanobacteriati</taxon>
        <taxon>Methanobacteriota</taxon>
        <taxon>Stenosarchaea group</taxon>
        <taxon>Halobacteria</taxon>
        <taxon>Halobacteriales</taxon>
        <taxon>Haloarculaceae</taxon>
        <taxon>Haloarcula</taxon>
    </lineage>
</organism>
<name>A0AAW4P789_9EURY</name>
<keyword evidence="3" id="KW-1185">Reference proteome</keyword>
<gene>
    <name evidence="2" type="ORF">EGH23_01900</name>
</gene>
<sequence>MGGDQQTFGQVVDSMKAWIPQEAYDHERKFQSELQDYLDTQLNENQGNGGMPALGGMGQQRDLPVSTERGKSRADVVVDDVVGIELKRDLTNSQRKKLDGQIKDYLREYPYVIVCACGIQDIDGWRRLKNEYEGSSGFGMEQQEVVFIHKRKENYGKSPSDFQQDDGGFLGDGSLF</sequence>
<feature type="region of interest" description="Disordered" evidence="1">
    <location>
        <begin position="157"/>
        <end position="176"/>
    </location>
</feature>
<comment type="caution">
    <text evidence="2">The sequence shown here is derived from an EMBL/GenBank/DDBJ whole genome shotgun (WGS) entry which is preliminary data.</text>
</comment>
<reference evidence="2 3" key="1">
    <citation type="submission" date="2021-06" db="EMBL/GenBank/DDBJ databases">
        <title>Halomicroarcula sp. a new haloarchaeum isolated from saline soil.</title>
        <authorList>
            <person name="Duran-Viseras A."/>
            <person name="Sanchez-Porro C."/>
            <person name="Ventosa A."/>
        </authorList>
    </citation>
    <scope>NUCLEOTIDE SEQUENCE [LARGE SCALE GENOMIC DNA]</scope>
    <source>
        <strain evidence="2 3">F27</strain>
    </source>
</reference>
<protein>
    <submittedName>
        <fullName evidence="2">Uncharacterized protein</fullName>
    </submittedName>
</protein>
<dbReference type="EMBL" id="RKLT01000001">
    <property type="protein sequence ID" value="MBX0293632.1"/>
    <property type="molecule type" value="Genomic_DNA"/>
</dbReference>
<dbReference type="RefSeq" id="WP_220578340.1">
    <property type="nucleotide sequence ID" value="NZ_RKLT01000001.1"/>
</dbReference>
<evidence type="ECO:0000256" key="1">
    <source>
        <dbReference type="SAM" id="MobiDB-lite"/>
    </source>
</evidence>
<accession>A0AAW4P789</accession>
<evidence type="ECO:0000313" key="2">
    <source>
        <dbReference type="EMBL" id="MBX0293632.1"/>
    </source>
</evidence>
<dbReference type="Proteomes" id="UP001430455">
    <property type="component" value="Unassembled WGS sequence"/>
</dbReference>